<dbReference type="Proteomes" id="UP000014760">
    <property type="component" value="Unassembled WGS sequence"/>
</dbReference>
<evidence type="ECO:0000256" key="2">
    <source>
        <dbReference type="SAM" id="Phobius"/>
    </source>
</evidence>
<reference evidence="4" key="3">
    <citation type="submission" date="2015-06" db="UniProtKB">
        <authorList>
            <consortium name="EnsemblMetazoa"/>
        </authorList>
    </citation>
    <scope>IDENTIFICATION</scope>
</reference>
<evidence type="ECO:0000313" key="4">
    <source>
        <dbReference type="EnsemblMetazoa" id="CapteP189985"/>
    </source>
</evidence>
<feature type="transmembrane region" description="Helical" evidence="2">
    <location>
        <begin position="29"/>
        <end position="46"/>
    </location>
</feature>
<organism evidence="3">
    <name type="scientific">Capitella teleta</name>
    <name type="common">Polychaete worm</name>
    <dbReference type="NCBI Taxonomy" id="283909"/>
    <lineage>
        <taxon>Eukaryota</taxon>
        <taxon>Metazoa</taxon>
        <taxon>Spiralia</taxon>
        <taxon>Lophotrochozoa</taxon>
        <taxon>Annelida</taxon>
        <taxon>Polychaeta</taxon>
        <taxon>Sedentaria</taxon>
        <taxon>Scolecida</taxon>
        <taxon>Capitellidae</taxon>
        <taxon>Capitella</taxon>
    </lineage>
</organism>
<keyword evidence="2" id="KW-0812">Transmembrane</keyword>
<feature type="transmembrane region" description="Helical" evidence="2">
    <location>
        <begin position="86"/>
        <end position="111"/>
    </location>
</feature>
<dbReference type="STRING" id="283909.R7U186"/>
<evidence type="ECO:0000256" key="1">
    <source>
        <dbReference type="SAM" id="MobiDB-lite"/>
    </source>
</evidence>
<dbReference type="PRINTS" id="PR00950">
    <property type="entry name" value="TYPE3IMSPROT"/>
</dbReference>
<evidence type="ECO:0000313" key="5">
    <source>
        <dbReference type="Proteomes" id="UP000014760"/>
    </source>
</evidence>
<feature type="region of interest" description="Disordered" evidence="1">
    <location>
        <begin position="1"/>
        <end position="23"/>
    </location>
</feature>
<dbReference type="InterPro" id="IPR006135">
    <property type="entry name" value="T3SS_substrate_exporter"/>
</dbReference>
<feature type="transmembrane region" description="Helical" evidence="2">
    <location>
        <begin position="187"/>
        <end position="205"/>
    </location>
</feature>
<reference evidence="3 5" key="2">
    <citation type="journal article" date="2013" name="Nature">
        <title>Insights into bilaterian evolution from three spiralian genomes.</title>
        <authorList>
            <person name="Simakov O."/>
            <person name="Marletaz F."/>
            <person name="Cho S.J."/>
            <person name="Edsinger-Gonzales E."/>
            <person name="Havlak P."/>
            <person name="Hellsten U."/>
            <person name="Kuo D.H."/>
            <person name="Larsson T."/>
            <person name="Lv J."/>
            <person name="Arendt D."/>
            <person name="Savage R."/>
            <person name="Osoegawa K."/>
            <person name="de Jong P."/>
            <person name="Grimwood J."/>
            <person name="Chapman J.A."/>
            <person name="Shapiro H."/>
            <person name="Aerts A."/>
            <person name="Otillar R.P."/>
            <person name="Terry A.Y."/>
            <person name="Boore J.L."/>
            <person name="Grigoriev I.V."/>
            <person name="Lindberg D.R."/>
            <person name="Seaver E.C."/>
            <person name="Weisblat D.A."/>
            <person name="Putnam N.H."/>
            <person name="Rokhsar D.S."/>
        </authorList>
    </citation>
    <scope>NUCLEOTIDE SEQUENCE</scope>
    <source>
        <strain evidence="3 5">I ESC-2004</strain>
    </source>
</reference>
<dbReference type="EMBL" id="KB306324">
    <property type="protein sequence ID" value="ELT99973.1"/>
    <property type="molecule type" value="Genomic_DNA"/>
</dbReference>
<keyword evidence="5" id="KW-1185">Reference proteome</keyword>
<feature type="transmembrane region" description="Helical" evidence="2">
    <location>
        <begin position="137"/>
        <end position="158"/>
    </location>
</feature>
<feature type="non-terminal residue" evidence="3">
    <location>
        <position position="252"/>
    </location>
</feature>
<accession>R7U186</accession>
<dbReference type="EMBL" id="AMQN01047789">
    <property type="status" value="NOT_ANNOTATED_CDS"/>
    <property type="molecule type" value="Genomic_DNA"/>
</dbReference>
<dbReference type="PANTHER" id="PTHR30531">
    <property type="entry name" value="FLAGELLAR BIOSYNTHETIC PROTEIN FLHB"/>
    <property type="match status" value="1"/>
</dbReference>
<dbReference type="GO" id="GO:0009306">
    <property type="term" value="P:protein secretion"/>
    <property type="evidence" value="ECO:0007669"/>
    <property type="project" value="InterPro"/>
</dbReference>
<dbReference type="OrthoDB" id="8300507at2759"/>
<dbReference type="GO" id="GO:0005886">
    <property type="term" value="C:plasma membrane"/>
    <property type="evidence" value="ECO:0007669"/>
    <property type="project" value="TreeGrafter"/>
</dbReference>
<dbReference type="HOGENOM" id="CLU_041013_1_3_1"/>
<dbReference type="PANTHER" id="PTHR30531:SF14">
    <property type="entry name" value="SURFACE PRESENTATION OF ANTIGENS PROTEIN SPAS"/>
    <property type="match status" value="1"/>
</dbReference>
<sequence length="252" mass="28449">MSAEKTEEPTPKKLRDAREKGQVAKSKEVSGTFGLIAVLALLWAMSDDYISGVIEMVILPSTVYNEPFEEAFKIVTHGILEKTMELLIPLVAVSAFSAIIGNIMQFGLLFAPEGIKPDISKISPVGGMKKIFAMKNLVEFFKSVIKILFLTFVVYYVIYSSLGDMVNMPYCGRECILPVTGYLLKKLLLYAVIAFVIIAVLDYMFERYNFMKQNRMAKDEVKREHKESEGSPEIKGKRKEIHQEILNQAENT</sequence>
<dbReference type="AlphaFoldDB" id="R7U186"/>
<dbReference type="OMA" id="IRMSKQD"/>
<keyword evidence="2" id="KW-1133">Transmembrane helix</keyword>
<reference evidence="5" key="1">
    <citation type="submission" date="2012-12" db="EMBL/GenBank/DDBJ databases">
        <authorList>
            <person name="Hellsten U."/>
            <person name="Grimwood J."/>
            <person name="Chapman J.A."/>
            <person name="Shapiro H."/>
            <person name="Aerts A."/>
            <person name="Otillar R.P."/>
            <person name="Terry A.Y."/>
            <person name="Boore J.L."/>
            <person name="Simakov O."/>
            <person name="Marletaz F."/>
            <person name="Cho S.-J."/>
            <person name="Edsinger-Gonzales E."/>
            <person name="Havlak P."/>
            <person name="Kuo D.-H."/>
            <person name="Larsson T."/>
            <person name="Lv J."/>
            <person name="Arendt D."/>
            <person name="Savage R."/>
            <person name="Osoegawa K."/>
            <person name="de Jong P."/>
            <person name="Lindberg D.R."/>
            <person name="Seaver E.C."/>
            <person name="Weisblat D.A."/>
            <person name="Putnam N.H."/>
            <person name="Grigoriev I.V."/>
            <person name="Rokhsar D.S."/>
        </authorList>
    </citation>
    <scope>NUCLEOTIDE SEQUENCE</scope>
    <source>
        <strain evidence="5">I ESC-2004</strain>
    </source>
</reference>
<gene>
    <name evidence="3" type="ORF">CAPTEDRAFT_189985</name>
</gene>
<keyword evidence="2" id="KW-0472">Membrane</keyword>
<feature type="compositionally biased region" description="Basic and acidic residues" evidence="1">
    <location>
        <begin position="220"/>
        <end position="235"/>
    </location>
</feature>
<dbReference type="Pfam" id="PF01312">
    <property type="entry name" value="Bac_export_2"/>
    <property type="match status" value="1"/>
</dbReference>
<protein>
    <submittedName>
        <fullName evidence="3 4">Uncharacterized protein</fullName>
    </submittedName>
</protein>
<evidence type="ECO:0000313" key="3">
    <source>
        <dbReference type="EMBL" id="ELT99973.1"/>
    </source>
</evidence>
<feature type="region of interest" description="Disordered" evidence="1">
    <location>
        <begin position="220"/>
        <end position="240"/>
    </location>
</feature>
<dbReference type="EnsemblMetazoa" id="CapteT189985">
    <property type="protein sequence ID" value="CapteP189985"/>
    <property type="gene ID" value="CapteG189985"/>
</dbReference>
<proteinExistence type="predicted"/>
<name>R7U186_CAPTE</name>
<dbReference type="Gene3D" id="6.10.250.2080">
    <property type="match status" value="1"/>
</dbReference>